<dbReference type="RefSeq" id="WP_013570111.1">
    <property type="nucleotide sequence ID" value="NC_014963.1"/>
</dbReference>
<keyword evidence="2" id="KW-1185">Reference proteome</keyword>
<sequence>MHRFQQESLFKVVRKRRPNVWVFRRYDYISGSRVYKKQIIGSVLQLPSRREAEKAVLALRSSINVNKGAPRTIGDLAAHYRLHELTKEKKSFSTIDNHRLCRPQLSTAIRL</sequence>
<dbReference type="EMBL" id="CP002467">
    <property type="protein sequence ID" value="ADV84381.1"/>
    <property type="molecule type" value="Genomic_DNA"/>
</dbReference>
<protein>
    <submittedName>
        <fullName evidence="1">Uncharacterized protein</fullName>
    </submittedName>
</protein>
<reference evidence="1 2" key="1">
    <citation type="journal article" date="2012" name="Stand. Genomic Sci.">
        <title>Complete genome sequence of Terriglobus saanensis type strain SP1PR4(T), an Acidobacteria from tundra soil.</title>
        <authorList>
            <person name="Rawat S.R."/>
            <person name="Mannisto M.K."/>
            <person name="Starovoytov V."/>
            <person name="Goodwin L."/>
            <person name="Nolan M."/>
            <person name="Hauser L."/>
            <person name="Land M."/>
            <person name="Davenport K.W."/>
            <person name="Woyke T."/>
            <person name="Haggblom M.M."/>
        </authorList>
    </citation>
    <scope>NUCLEOTIDE SEQUENCE</scope>
    <source>
        <strain evidence="2">ATCC BAA-1853 / DSM 23119 / SP1PR4</strain>
    </source>
</reference>
<dbReference type="HOGENOM" id="CLU_2157146_0_0_0"/>
<dbReference type="Proteomes" id="UP000006844">
    <property type="component" value="Chromosome"/>
</dbReference>
<dbReference type="STRING" id="401053.AciPR4_3628"/>
<evidence type="ECO:0000313" key="1">
    <source>
        <dbReference type="EMBL" id="ADV84381.1"/>
    </source>
</evidence>
<accession>E8UZN8</accession>
<organism evidence="1 2">
    <name type="scientific">Terriglobus saanensis (strain ATCC BAA-1853 / DSM 23119 / SP1PR4)</name>
    <dbReference type="NCBI Taxonomy" id="401053"/>
    <lineage>
        <taxon>Bacteria</taxon>
        <taxon>Pseudomonadati</taxon>
        <taxon>Acidobacteriota</taxon>
        <taxon>Terriglobia</taxon>
        <taxon>Terriglobales</taxon>
        <taxon>Acidobacteriaceae</taxon>
        <taxon>Terriglobus</taxon>
    </lineage>
</organism>
<evidence type="ECO:0000313" key="2">
    <source>
        <dbReference type="Proteomes" id="UP000006844"/>
    </source>
</evidence>
<dbReference type="KEGG" id="tsa:AciPR4_3628"/>
<dbReference type="AlphaFoldDB" id="E8UZN8"/>
<name>E8UZN8_TERSS</name>
<proteinExistence type="predicted"/>
<gene>
    <name evidence="1" type="ordered locus">AciPR4_3628</name>
</gene>